<protein>
    <submittedName>
        <fullName evidence="2">Uncharacterized protein</fullName>
    </submittedName>
</protein>
<feature type="transmembrane region" description="Helical" evidence="1">
    <location>
        <begin position="28"/>
        <end position="45"/>
    </location>
</feature>
<accession>A0A2S7AC04</accession>
<comment type="caution">
    <text evidence="2">The sequence shown here is derived from an EMBL/GenBank/DDBJ whole genome shotgun (WGS) entry which is preliminary data.</text>
</comment>
<keyword evidence="1" id="KW-0472">Membrane</keyword>
<dbReference type="AlphaFoldDB" id="A0A2S7AC04"/>
<dbReference type="EMBL" id="MIGY01000003">
    <property type="protein sequence ID" value="PPU06693.1"/>
    <property type="molecule type" value="Genomic_DNA"/>
</dbReference>
<keyword evidence="1" id="KW-1133">Transmembrane helix</keyword>
<organism evidence="2 3">
    <name type="scientific">Xanthomonas arboricola</name>
    <dbReference type="NCBI Taxonomy" id="56448"/>
    <lineage>
        <taxon>Bacteria</taxon>
        <taxon>Pseudomonadati</taxon>
        <taxon>Pseudomonadota</taxon>
        <taxon>Gammaproteobacteria</taxon>
        <taxon>Lysobacterales</taxon>
        <taxon>Lysobacteraceae</taxon>
        <taxon>Xanthomonas</taxon>
    </lineage>
</organism>
<dbReference type="Proteomes" id="UP000239204">
    <property type="component" value="Unassembled WGS sequence"/>
</dbReference>
<name>A0A2S7AC04_9XANT</name>
<proteinExistence type="predicted"/>
<gene>
    <name evidence="2" type="ORF">XarjCFBP7645_19715</name>
</gene>
<sequence>MRQKAVMRPWQDLVKTGGSLQHRARETLGLFLPATIGALLFWIMIPDRMRHRKLSGSILANGFNWPTSFVNSNLLMIQI</sequence>
<keyword evidence="1" id="KW-0812">Transmembrane</keyword>
<reference evidence="2 3" key="1">
    <citation type="submission" date="2016-08" db="EMBL/GenBank/DDBJ databases">
        <title>Evolution of the type three secretion system and type three effector repertoires in Xanthomonas.</title>
        <authorList>
            <person name="Merda D."/>
            <person name="Briand M."/>
            <person name="Bosis E."/>
            <person name="Rousseau C."/>
            <person name="Portier P."/>
            <person name="Jacques M.-A."/>
            <person name="Fischer-Le Saux M."/>
        </authorList>
    </citation>
    <scope>NUCLEOTIDE SEQUENCE [LARGE SCALE GENOMIC DNA]</scope>
    <source>
        <strain evidence="2 3">CFBP 7645</strain>
    </source>
</reference>
<evidence type="ECO:0000256" key="1">
    <source>
        <dbReference type="SAM" id="Phobius"/>
    </source>
</evidence>
<evidence type="ECO:0000313" key="3">
    <source>
        <dbReference type="Proteomes" id="UP000239204"/>
    </source>
</evidence>
<evidence type="ECO:0000313" key="2">
    <source>
        <dbReference type="EMBL" id="PPU06693.1"/>
    </source>
</evidence>